<sequence>MDDMKQSLSMMTPVEKLSHYDSRAQTYVDTQQFDACIQDLVRCVALSTLVYGDDHLKLVQAHVKLAKAYLQFKGWPVQALEHSARASDLLSLCPSCTSSQEDRVHVLTCLLDICLTKGGSSLLMAEYPLIMLKKYT</sequence>
<proteinExistence type="predicted"/>
<organism evidence="1 2">
    <name type="scientific">Dallia pectoralis</name>
    <name type="common">Alaska blackfish</name>
    <dbReference type="NCBI Taxonomy" id="75939"/>
    <lineage>
        <taxon>Eukaryota</taxon>
        <taxon>Metazoa</taxon>
        <taxon>Chordata</taxon>
        <taxon>Craniata</taxon>
        <taxon>Vertebrata</taxon>
        <taxon>Euteleostomi</taxon>
        <taxon>Actinopterygii</taxon>
        <taxon>Neopterygii</taxon>
        <taxon>Teleostei</taxon>
        <taxon>Protacanthopterygii</taxon>
        <taxon>Esociformes</taxon>
        <taxon>Umbridae</taxon>
        <taxon>Dallia</taxon>
    </lineage>
</organism>
<reference evidence="1" key="1">
    <citation type="submission" date="2021-05" db="EMBL/GenBank/DDBJ databases">
        <authorList>
            <person name="Pan Q."/>
            <person name="Jouanno E."/>
            <person name="Zahm M."/>
            <person name="Klopp C."/>
            <person name="Cabau C."/>
            <person name="Louis A."/>
            <person name="Berthelot C."/>
            <person name="Parey E."/>
            <person name="Roest Crollius H."/>
            <person name="Montfort J."/>
            <person name="Robinson-Rechavi M."/>
            <person name="Bouchez O."/>
            <person name="Lampietro C."/>
            <person name="Lopez Roques C."/>
            <person name="Donnadieu C."/>
            <person name="Postlethwait J."/>
            <person name="Bobe J."/>
            <person name="Dillon D."/>
            <person name="Chandos A."/>
            <person name="von Hippel F."/>
            <person name="Guiguen Y."/>
        </authorList>
    </citation>
    <scope>NUCLEOTIDE SEQUENCE</scope>
    <source>
        <strain evidence="1">YG-Jan2019</strain>
    </source>
</reference>
<accession>A0ACC2GHZ0</accession>
<evidence type="ECO:0000313" key="1">
    <source>
        <dbReference type="EMBL" id="KAJ8003228.1"/>
    </source>
</evidence>
<protein>
    <submittedName>
        <fullName evidence="1">Uncharacterized protein</fullName>
    </submittedName>
</protein>
<evidence type="ECO:0000313" key="2">
    <source>
        <dbReference type="Proteomes" id="UP001157502"/>
    </source>
</evidence>
<dbReference type="Proteomes" id="UP001157502">
    <property type="component" value="Chromosome 13"/>
</dbReference>
<dbReference type="EMBL" id="CM055740">
    <property type="protein sequence ID" value="KAJ8003228.1"/>
    <property type="molecule type" value="Genomic_DNA"/>
</dbReference>
<comment type="caution">
    <text evidence="1">The sequence shown here is derived from an EMBL/GenBank/DDBJ whole genome shotgun (WGS) entry which is preliminary data.</text>
</comment>
<keyword evidence="2" id="KW-1185">Reference proteome</keyword>
<name>A0ACC2GHZ0_DALPE</name>
<gene>
    <name evidence="1" type="ORF">DPEC_G00167220</name>
</gene>